<evidence type="ECO:0000313" key="3">
    <source>
        <dbReference type="EMBL" id="KAK7232615.1"/>
    </source>
</evidence>
<dbReference type="Gene3D" id="3.40.30.10">
    <property type="entry name" value="Glutaredoxin"/>
    <property type="match status" value="1"/>
</dbReference>
<keyword evidence="3" id="KW-0575">Peroxidase</keyword>
<reference evidence="3 4" key="1">
    <citation type="submission" date="2024-03" db="EMBL/GenBank/DDBJ databases">
        <title>Aureococcus anophagefferens CCMP1851 and Kratosvirus quantuckense: Draft genome of a second virus-susceptible host strain in the model system.</title>
        <authorList>
            <person name="Chase E."/>
            <person name="Truchon A.R."/>
            <person name="Schepens W."/>
            <person name="Wilhelm S.W."/>
        </authorList>
    </citation>
    <scope>NUCLEOTIDE SEQUENCE [LARGE SCALE GENOMIC DNA]</scope>
    <source>
        <strain evidence="3 4">CCMP1851</strain>
    </source>
</reference>
<organism evidence="3 4">
    <name type="scientific">Aureococcus anophagefferens</name>
    <name type="common">Harmful bloom alga</name>
    <dbReference type="NCBI Taxonomy" id="44056"/>
    <lineage>
        <taxon>Eukaryota</taxon>
        <taxon>Sar</taxon>
        <taxon>Stramenopiles</taxon>
        <taxon>Ochrophyta</taxon>
        <taxon>Pelagophyceae</taxon>
        <taxon>Pelagomonadales</taxon>
        <taxon>Pelagomonadaceae</taxon>
        <taxon>Aureococcus</taxon>
    </lineage>
</organism>
<proteinExistence type="predicted"/>
<feature type="signal peptide" evidence="1">
    <location>
        <begin position="1"/>
        <end position="18"/>
    </location>
</feature>
<keyword evidence="4" id="KW-1185">Reference proteome</keyword>
<dbReference type="Proteomes" id="UP001363151">
    <property type="component" value="Unassembled WGS sequence"/>
</dbReference>
<dbReference type="Pfam" id="PF01549">
    <property type="entry name" value="ShK"/>
    <property type="match status" value="1"/>
</dbReference>
<feature type="domain" description="ShKT" evidence="2">
    <location>
        <begin position="20"/>
        <end position="49"/>
    </location>
</feature>
<evidence type="ECO:0000313" key="4">
    <source>
        <dbReference type="Proteomes" id="UP001363151"/>
    </source>
</evidence>
<dbReference type="EMBL" id="JBBJCI010000367">
    <property type="protein sequence ID" value="KAK7232615.1"/>
    <property type="molecule type" value="Genomic_DNA"/>
</dbReference>
<accession>A0ABR1FKL2</accession>
<protein>
    <submittedName>
        <fullName evidence="3">Glutathione peroxidase</fullName>
    </submittedName>
</protein>
<dbReference type="InterPro" id="IPR003582">
    <property type="entry name" value="ShKT_dom"/>
</dbReference>
<evidence type="ECO:0000256" key="1">
    <source>
        <dbReference type="SAM" id="SignalP"/>
    </source>
</evidence>
<gene>
    <name evidence="3" type="ORF">SO694_00035146</name>
</gene>
<keyword evidence="1" id="KW-0732">Signal</keyword>
<comment type="caution">
    <text evidence="3">The sequence shown here is derived from an EMBL/GenBank/DDBJ whole genome shotgun (WGS) entry which is preliminary data.</text>
</comment>
<name>A0ABR1FKL2_AURAN</name>
<keyword evidence="3" id="KW-0560">Oxidoreductase</keyword>
<sequence>MAARASAALALVVAVALAADVHEQCEEWAVAGECEKNPSYMLASCKDACAAHHVASSFYDLEAKTAAGATLKFDAFKDKVVLLTNVASA</sequence>
<feature type="chain" id="PRO_5045751256" evidence="1">
    <location>
        <begin position="19"/>
        <end position="89"/>
    </location>
</feature>
<dbReference type="GO" id="GO:0004601">
    <property type="term" value="F:peroxidase activity"/>
    <property type="evidence" value="ECO:0007669"/>
    <property type="project" value="UniProtKB-KW"/>
</dbReference>
<evidence type="ECO:0000259" key="2">
    <source>
        <dbReference type="Pfam" id="PF01549"/>
    </source>
</evidence>